<keyword evidence="1" id="KW-0472">Membrane</keyword>
<reference evidence="4 5" key="1">
    <citation type="submission" date="2018-09" db="EMBL/GenBank/DDBJ databases">
        <title>Murine metabolic-syndrome-specific gut microbial biobank.</title>
        <authorList>
            <person name="Liu C."/>
        </authorList>
    </citation>
    <scope>NUCLEOTIDE SEQUENCE [LARGE SCALE GENOMIC DNA]</scope>
    <source>
        <strain evidence="4 5">0.1xD8-82</strain>
    </source>
</reference>
<evidence type="ECO:0000256" key="1">
    <source>
        <dbReference type="SAM" id="Phobius"/>
    </source>
</evidence>
<dbReference type="AlphaFoldDB" id="A0A3A9AZE5"/>
<keyword evidence="5" id="KW-1185">Reference proteome</keyword>
<evidence type="ECO:0000259" key="2">
    <source>
        <dbReference type="Pfam" id="PF26011"/>
    </source>
</evidence>
<feature type="transmembrane region" description="Helical" evidence="1">
    <location>
        <begin position="12"/>
        <end position="33"/>
    </location>
</feature>
<evidence type="ECO:0000259" key="3">
    <source>
        <dbReference type="Pfam" id="PF26018"/>
    </source>
</evidence>
<dbReference type="Pfam" id="PF26018">
    <property type="entry name" value="BSH_RND_rel"/>
    <property type="match status" value="1"/>
</dbReference>
<dbReference type="Pfam" id="PF26011">
    <property type="entry name" value="Beta-barrel_RND_rel"/>
    <property type="match status" value="1"/>
</dbReference>
<feature type="domain" description="RND related beta-barrel" evidence="2">
    <location>
        <begin position="235"/>
        <end position="306"/>
    </location>
</feature>
<feature type="domain" description="RND related barrel-sandwich hybrid" evidence="3">
    <location>
        <begin position="62"/>
        <end position="230"/>
    </location>
</feature>
<keyword evidence="1" id="KW-1133">Transmembrane helix</keyword>
<dbReference type="InterPro" id="IPR058729">
    <property type="entry name" value="Beta-barrel_RND-rel"/>
</dbReference>
<protein>
    <recommendedName>
        <fullName evidence="6">Membrane fusion protein</fullName>
    </recommendedName>
</protein>
<evidence type="ECO:0000313" key="4">
    <source>
        <dbReference type="EMBL" id="RKI92911.1"/>
    </source>
</evidence>
<dbReference type="InterPro" id="IPR058709">
    <property type="entry name" value="BSH_RND-rel"/>
</dbReference>
<sequence length="456" mass="51814">MNIRDGRPFRINIGVVIFVVIFVYIIICVFMYFTQKHIEGHQVKMGALSSNNIYKGIALRDEEIVNAQEAGYVNYYAREGERVGVGNLVYTLDESGRLADYISTETDSTTLTTRDLNELRTEILGFRNSFDPEYFSSVYDFKYNVKGTVLKLANANILENVDKINSSGLSELISFCNAPATGILIYSVDGYENLTLEEFTSELFDTKNYEKTQLISNELVEAGQPVYKISTNEDWSIVIQTDQEKADELLKAEFVKVKFLKNQDTSWGEVSSYTNATGEIFVKLTFTNSMVTFCTDRFIDIELILEEETGLKIPNSAIVEKEFFIVPKEYVTQGGNNYGYGVMREAYGEDGTATTEFVETTIYGETETEYYLDDMVLRVGDYIIKPETSEKEALSKRGSLTGVYNINKGYADFKQINVLYKNDEYSIVKSNTQYGLNVYDYIVLDASTVVDDEFIY</sequence>
<keyword evidence="1" id="KW-0812">Transmembrane</keyword>
<name>A0A3A9AZE5_9FIRM</name>
<dbReference type="OrthoDB" id="1834786at2"/>
<evidence type="ECO:0000313" key="5">
    <source>
        <dbReference type="Proteomes" id="UP000280696"/>
    </source>
</evidence>
<gene>
    <name evidence="4" type="ORF">D7V94_05350</name>
</gene>
<evidence type="ECO:0008006" key="6">
    <source>
        <dbReference type="Google" id="ProtNLM"/>
    </source>
</evidence>
<organism evidence="4 5">
    <name type="scientific">Parablautia intestinalis</name>
    <dbReference type="NCBI Taxonomy" id="2320100"/>
    <lineage>
        <taxon>Bacteria</taxon>
        <taxon>Bacillati</taxon>
        <taxon>Bacillota</taxon>
        <taxon>Clostridia</taxon>
        <taxon>Lachnospirales</taxon>
        <taxon>Lachnospiraceae</taxon>
        <taxon>Parablautia</taxon>
    </lineage>
</organism>
<comment type="caution">
    <text evidence="4">The sequence shown here is derived from an EMBL/GenBank/DDBJ whole genome shotgun (WGS) entry which is preliminary data.</text>
</comment>
<dbReference type="EMBL" id="RAYQ01000004">
    <property type="protein sequence ID" value="RKI92911.1"/>
    <property type="molecule type" value="Genomic_DNA"/>
</dbReference>
<accession>A0A3A9AZE5</accession>
<dbReference type="Proteomes" id="UP000280696">
    <property type="component" value="Unassembled WGS sequence"/>
</dbReference>
<proteinExistence type="predicted"/>